<reference evidence="2 3" key="1">
    <citation type="submission" date="2021-03" db="EMBL/GenBank/DDBJ databases">
        <title>Sequencing the genomes of 1000 actinobacteria strains.</title>
        <authorList>
            <person name="Klenk H.-P."/>
        </authorList>
    </citation>
    <scope>NUCLEOTIDE SEQUENCE [LARGE SCALE GENOMIC DNA]</scope>
    <source>
        <strain evidence="2 3">DSM 44580</strain>
    </source>
</reference>
<keyword evidence="3" id="KW-1185">Reference proteome</keyword>
<name>A0ABS5A9D8_9PSEU</name>
<feature type="transmembrane region" description="Helical" evidence="1">
    <location>
        <begin position="152"/>
        <end position="175"/>
    </location>
</feature>
<dbReference type="Proteomes" id="UP001519363">
    <property type="component" value="Unassembled WGS sequence"/>
</dbReference>
<dbReference type="Pfam" id="PF06197">
    <property type="entry name" value="DUF998"/>
    <property type="match status" value="1"/>
</dbReference>
<feature type="transmembrane region" description="Helical" evidence="1">
    <location>
        <begin position="66"/>
        <end position="85"/>
    </location>
</feature>
<keyword evidence="1" id="KW-1133">Transmembrane helix</keyword>
<keyword evidence="1" id="KW-0472">Membrane</keyword>
<protein>
    <recommendedName>
        <fullName evidence="4">DUF998 domain-containing protein</fullName>
    </recommendedName>
</protein>
<feature type="transmembrane region" description="Helical" evidence="1">
    <location>
        <begin position="97"/>
        <end position="115"/>
    </location>
</feature>
<feature type="transmembrane region" description="Helical" evidence="1">
    <location>
        <begin position="195"/>
        <end position="213"/>
    </location>
</feature>
<keyword evidence="1" id="KW-0812">Transmembrane</keyword>
<comment type="caution">
    <text evidence="2">The sequence shown here is derived from an EMBL/GenBank/DDBJ whole genome shotgun (WGS) entry which is preliminary data.</text>
</comment>
<gene>
    <name evidence="2" type="ORF">JOF53_002081</name>
</gene>
<dbReference type="InterPro" id="IPR009339">
    <property type="entry name" value="DUF998"/>
</dbReference>
<feature type="transmembrane region" description="Helical" evidence="1">
    <location>
        <begin position="127"/>
        <end position="145"/>
    </location>
</feature>
<evidence type="ECO:0000256" key="1">
    <source>
        <dbReference type="SAM" id="Phobius"/>
    </source>
</evidence>
<evidence type="ECO:0000313" key="3">
    <source>
        <dbReference type="Proteomes" id="UP001519363"/>
    </source>
</evidence>
<proteinExistence type="predicted"/>
<dbReference type="RefSeq" id="WP_086788561.1">
    <property type="nucleotide sequence ID" value="NZ_JAGIOO010000001.1"/>
</dbReference>
<evidence type="ECO:0008006" key="4">
    <source>
        <dbReference type="Google" id="ProtNLM"/>
    </source>
</evidence>
<evidence type="ECO:0000313" key="2">
    <source>
        <dbReference type="EMBL" id="MBP2473209.1"/>
    </source>
</evidence>
<accession>A0ABS5A9D8</accession>
<sequence length="231" mass="23805">MIIAGALLWILAAVLCVGGQLAATLAWETPYSWGDEQLSHLGNTTCGLFLAPAGPPHFVCSPLHSVVNTTTVLAGACLIGGALLLRKVWPLSWAGGTAYLLMVFAGVLQVVSGLVPEDVNLTAHLLAAPYLPISGLAAFLVSVAVRPKAPAVAVFGYLSAAVTVLASMLFTSGLYSASSLHFGLGAGGMQRLSVYAFNLWLVVIGIILCVWPARAGCRAGSPRAAVDQHAA</sequence>
<organism evidence="2 3">
    <name type="scientific">Crossiella equi</name>
    <dbReference type="NCBI Taxonomy" id="130796"/>
    <lineage>
        <taxon>Bacteria</taxon>
        <taxon>Bacillati</taxon>
        <taxon>Actinomycetota</taxon>
        <taxon>Actinomycetes</taxon>
        <taxon>Pseudonocardiales</taxon>
        <taxon>Pseudonocardiaceae</taxon>
        <taxon>Crossiella</taxon>
    </lineage>
</organism>
<dbReference type="EMBL" id="JAGIOO010000001">
    <property type="protein sequence ID" value="MBP2473209.1"/>
    <property type="molecule type" value="Genomic_DNA"/>
</dbReference>